<dbReference type="PANTHER" id="PTHR40661">
    <property type="match status" value="1"/>
</dbReference>
<evidence type="ECO:0000256" key="2">
    <source>
        <dbReference type="ARBA" id="ARBA00023125"/>
    </source>
</evidence>
<proteinExistence type="predicted"/>
<dbReference type="GO" id="GO:0003677">
    <property type="term" value="F:DNA binding"/>
    <property type="evidence" value="ECO:0007669"/>
    <property type="project" value="UniProtKB-KW"/>
</dbReference>
<dbReference type="SUPFAM" id="SSF51306">
    <property type="entry name" value="LexA/Signal peptidase"/>
    <property type="match status" value="1"/>
</dbReference>
<dbReference type="KEGG" id="orh:Ornrh_2280"/>
<dbReference type="RefSeq" id="WP_014791912.1">
    <property type="nucleotide sequence ID" value="NC_018016.1"/>
</dbReference>
<dbReference type="PATRIC" id="fig|867902.3.peg.2232"/>
<dbReference type="InterPro" id="IPR036286">
    <property type="entry name" value="LexA/Signal_pep-like_sf"/>
</dbReference>
<dbReference type="HOGENOM" id="CLU_074799_3_0_10"/>
<keyword evidence="1" id="KW-0805">Transcription regulation</keyword>
<dbReference type="CDD" id="cd06529">
    <property type="entry name" value="S24_LexA-like"/>
    <property type="match status" value="1"/>
</dbReference>
<evidence type="ECO:0000313" key="5">
    <source>
        <dbReference type="EMBL" id="AFL98411.1"/>
    </source>
</evidence>
<dbReference type="STRING" id="867902.Ornrh_2280"/>
<gene>
    <name evidence="5" type="ordered locus">Ornrh_2280</name>
</gene>
<dbReference type="PANTHER" id="PTHR40661:SF1">
    <property type="entry name" value="HTH CRO_C1-TYPE DOMAIN-CONTAINING PROTEIN"/>
    <property type="match status" value="1"/>
</dbReference>
<dbReference type="Proteomes" id="UP000006051">
    <property type="component" value="Chromosome"/>
</dbReference>
<protein>
    <submittedName>
        <fullName evidence="5">Putative transcriptional regulator</fullName>
    </submittedName>
</protein>
<dbReference type="GeneID" id="71570539"/>
<sequence>MRDKKSNLFEKIIQISEYYGYNSINDFSINGLGYTSSEKINRLKDPNKKPSIDIINDISNKFEINLNWLLNDIGEMVIGQKPNVQKKLYNKSITQSITKSVTNEKFKKGYTSEKEEKTKNAENTNKKNVSINVSENVRKRNVQNLLTNEEENENVAFFNEEERAYAISSLPTNRKTRDALSHIQEVPLYNFEATMGLKELFSGGKSSAAILDTIKIPNLPKCDGAIFVTGDSMYPLLKSGDIVLYKEMPLDSIFYGEMYLLSYRVDEWEEYITVKYVQKSELGGEYLKLVSQNQHLQPKDVLARDISAIALIKASIRINTMM</sequence>
<dbReference type="Gene3D" id="2.10.109.10">
    <property type="entry name" value="Umud Fragment, subunit A"/>
    <property type="match status" value="1"/>
</dbReference>
<evidence type="ECO:0000256" key="3">
    <source>
        <dbReference type="ARBA" id="ARBA00023163"/>
    </source>
</evidence>
<dbReference type="eggNOG" id="COG2932">
    <property type="taxonomic scope" value="Bacteria"/>
</dbReference>
<dbReference type="InterPro" id="IPR015927">
    <property type="entry name" value="Peptidase_S24_S26A/B/C"/>
</dbReference>
<keyword evidence="3" id="KW-0804">Transcription</keyword>
<evidence type="ECO:0000256" key="1">
    <source>
        <dbReference type="ARBA" id="ARBA00023015"/>
    </source>
</evidence>
<keyword evidence="2" id="KW-0238">DNA-binding</keyword>
<keyword evidence="6" id="KW-1185">Reference proteome</keyword>
<dbReference type="InterPro" id="IPR039418">
    <property type="entry name" value="LexA-like"/>
</dbReference>
<dbReference type="EMBL" id="CP003283">
    <property type="protein sequence ID" value="AFL98411.1"/>
    <property type="molecule type" value="Genomic_DNA"/>
</dbReference>
<name>I4A377_ORNRL</name>
<feature type="domain" description="Peptidase S24/S26A/S26B/S26C" evidence="4">
    <location>
        <begin position="193"/>
        <end position="309"/>
    </location>
</feature>
<dbReference type="AlphaFoldDB" id="I4A377"/>
<evidence type="ECO:0000259" key="4">
    <source>
        <dbReference type="Pfam" id="PF00717"/>
    </source>
</evidence>
<dbReference type="Pfam" id="PF00717">
    <property type="entry name" value="Peptidase_S24"/>
    <property type="match status" value="1"/>
</dbReference>
<evidence type="ECO:0000313" key="6">
    <source>
        <dbReference type="Proteomes" id="UP000006051"/>
    </source>
</evidence>
<organism evidence="5 6">
    <name type="scientific">Ornithobacterium rhinotracheale (strain ATCC 51463 / DSM 15997 / CCUG 23171 / CIP 104009 / LMG 9086)</name>
    <dbReference type="NCBI Taxonomy" id="867902"/>
    <lineage>
        <taxon>Bacteria</taxon>
        <taxon>Pseudomonadati</taxon>
        <taxon>Bacteroidota</taxon>
        <taxon>Flavobacteriia</taxon>
        <taxon>Flavobacteriales</taxon>
        <taxon>Weeksellaceae</taxon>
        <taxon>Ornithobacterium</taxon>
    </lineage>
</organism>
<reference evidence="5 6" key="1">
    <citation type="submission" date="2012-06" db="EMBL/GenBank/DDBJ databases">
        <title>The complete genome of Ornithobacterium rhinotracheale DSM 15997.</title>
        <authorList>
            <consortium name="US DOE Joint Genome Institute (JGI-PGF)"/>
            <person name="Lucas S."/>
            <person name="Copeland A."/>
            <person name="Lapidus A."/>
            <person name="Goodwin L."/>
            <person name="Pitluck S."/>
            <person name="Peters L."/>
            <person name="Mikhailova N."/>
            <person name="Teshima H."/>
            <person name="Kyrpides N."/>
            <person name="Mavromatis K."/>
            <person name="Pagani I."/>
            <person name="Ivanova N."/>
            <person name="Ovchinnikova G."/>
            <person name="Zeytun A."/>
            <person name="Detter J.C."/>
            <person name="Han C."/>
            <person name="Land M."/>
            <person name="Hauser L."/>
            <person name="Markowitz V."/>
            <person name="Cheng J.-F."/>
            <person name="Hugenholtz P."/>
            <person name="Woyke T."/>
            <person name="Wu D."/>
            <person name="Lang E."/>
            <person name="Kopitz M."/>
            <person name="Brambilla E."/>
            <person name="Klenk H.-P."/>
            <person name="Eisen J.A."/>
        </authorList>
    </citation>
    <scope>NUCLEOTIDE SEQUENCE [LARGE SCALE GENOMIC DNA]</scope>
    <source>
        <strain evidence="6">ATCC 51463 / DSM 15997 / CCUG 23171 / LMG 9086</strain>
    </source>
</reference>
<accession>I4A377</accession>